<evidence type="ECO:0000313" key="4">
    <source>
        <dbReference type="Proteomes" id="UP000019364"/>
    </source>
</evidence>
<evidence type="ECO:0000313" key="3">
    <source>
        <dbReference type="EMBL" id="GAF07237.1"/>
    </source>
</evidence>
<name>W7YFG3_9BACL</name>
<feature type="domain" description="PDZ" evidence="2">
    <location>
        <begin position="105"/>
        <end position="190"/>
    </location>
</feature>
<dbReference type="Proteomes" id="UP000019364">
    <property type="component" value="Unassembled WGS sequence"/>
</dbReference>
<dbReference type="InterPro" id="IPR036034">
    <property type="entry name" value="PDZ_sf"/>
</dbReference>
<dbReference type="AlphaFoldDB" id="W7YFG3"/>
<keyword evidence="4" id="KW-1185">Reference proteome</keyword>
<comment type="caution">
    <text evidence="3">The sequence shown here is derived from an EMBL/GenBank/DDBJ whole genome shotgun (WGS) entry which is preliminary data.</text>
</comment>
<dbReference type="PROSITE" id="PS50106">
    <property type="entry name" value="PDZ"/>
    <property type="match status" value="1"/>
</dbReference>
<dbReference type="GO" id="GO:0006508">
    <property type="term" value="P:proteolysis"/>
    <property type="evidence" value="ECO:0007669"/>
    <property type="project" value="UniProtKB-KW"/>
</dbReference>
<dbReference type="EMBL" id="BAVZ01000002">
    <property type="protein sequence ID" value="GAF07237.1"/>
    <property type="molecule type" value="Genomic_DNA"/>
</dbReference>
<keyword evidence="1" id="KW-0812">Transmembrane</keyword>
<accession>W7YFG3</accession>
<reference evidence="3 4" key="1">
    <citation type="journal article" date="2014" name="Genome Announc.">
        <title>Draft Genome Sequence of Paenibacillus pini JCM 16418T, Isolated from the Rhizosphere of Pine Tree.</title>
        <authorList>
            <person name="Yuki M."/>
            <person name="Oshima K."/>
            <person name="Suda W."/>
            <person name="Oshida Y."/>
            <person name="Kitamura K."/>
            <person name="Iida Y."/>
            <person name="Hattori M."/>
            <person name="Ohkuma M."/>
        </authorList>
    </citation>
    <scope>NUCLEOTIDE SEQUENCE [LARGE SCALE GENOMIC DNA]</scope>
    <source>
        <strain evidence="3 4">JCM 16418</strain>
    </source>
</reference>
<gene>
    <name evidence="3" type="ORF">JCM16418_1231</name>
</gene>
<dbReference type="Pfam" id="PF13180">
    <property type="entry name" value="PDZ_2"/>
    <property type="match status" value="1"/>
</dbReference>
<dbReference type="SMART" id="SM00228">
    <property type="entry name" value="PDZ"/>
    <property type="match status" value="1"/>
</dbReference>
<dbReference type="eggNOG" id="COG3480">
    <property type="taxonomic scope" value="Bacteria"/>
</dbReference>
<dbReference type="SUPFAM" id="SSF50156">
    <property type="entry name" value="PDZ domain-like"/>
    <property type="match status" value="1"/>
</dbReference>
<keyword evidence="1" id="KW-0472">Membrane</keyword>
<keyword evidence="1" id="KW-1133">Transmembrane helix</keyword>
<protein>
    <submittedName>
        <fullName evidence="3">Lon-like protease</fullName>
    </submittedName>
</protein>
<proteinExistence type="predicted"/>
<evidence type="ECO:0000259" key="2">
    <source>
        <dbReference type="PROSITE" id="PS50106"/>
    </source>
</evidence>
<feature type="transmembrane region" description="Helical" evidence="1">
    <location>
        <begin position="12"/>
        <end position="34"/>
    </location>
</feature>
<dbReference type="GO" id="GO:0008233">
    <property type="term" value="F:peptidase activity"/>
    <property type="evidence" value="ECO:0007669"/>
    <property type="project" value="UniProtKB-KW"/>
</dbReference>
<keyword evidence="3" id="KW-0645">Protease</keyword>
<dbReference type="InterPro" id="IPR001478">
    <property type="entry name" value="PDZ"/>
</dbReference>
<keyword evidence="3" id="KW-0378">Hydrolase</keyword>
<evidence type="ECO:0000256" key="1">
    <source>
        <dbReference type="SAM" id="Phobius"/>
    </source>
</evidence>
<sequence length="254" mass="28515">MNIMMRMKRKYIWGASVFLIFMIVMLIPLPYYLYQPGDVNPLSPIVSVEGGHKSEKGNFYLTTVASIKVSHLYYLLYALSPDTEIRKEKSVKGDLTQKEYNFMLNHMMTKSQQNAIVSGLRGAGEKVPVQNKGVFITNILPISQAKGKLSIGDIITEVDGHKMEKSTDVIAYLSSKKAGESVRLTYEHEGKIHKDTFQLVVINKSGQVGLGINPEDEYIIKPSRNVNMDTKDIGGPSAGSCFLWKFSIRLFQEI</sequence>
<dbReference type="Gene3D" id="2.30.42.10">
    <property type="match status" value="1"/>
</dbReference>
<dbReference type="STRING" id="1236976.JCM16418_1231"/>
<organism evidence="3 4">
    <name type="scientific">Paenibacillus pini JCM 16418</name>
    <dbReference type="NCBI Taxonomy" id="1236976"/>
    <lineage>
        <taxon>Bacteria</taxon>
        <taxon>Bacillati</taxon>
        <taxon>Bacillota</taxon>
        <taxon>Bacilli</taxon>
        <taxon>Bacillales</taxon>
        <taxon>Paenibacillaceae</taxon>
        <taxon>Paenibacillus</taxon>
    </lineage>
</organism>